<dbReference type="Gene3D" id="1.10.10.10">
    <property type="entry name" value="Winged helix-like DNA-binding domain superfamily/Winged helix DNA-binding domain"/>
    <property type="match status" value="1"/>
</dbReference>
<evidence type="ECO:0000259" key="5">
    <source>
        <dbReference type="PROSITE" id="PS51078"/>
    </source>
</evidence>
<feature type="domain" description="HTH iclR-type" evidence="4">
    <location>
        <begin position="16"/>
        <end position="78"/>
    </location>
</feature>
<dbReference type="GO" id="GO:0003700">
    <property type="term" value="F:DNA-binding transcription factor activity"/>
    <property type="evidence" value="ECO:0007669"/>
    <property type="project" value="TreeGrafter"/>
</dbReference>
<dbReference type="PROSITE" id="PS51077">
    <property type="entry name" value="HTH_ICLR"/>
    <property type="match status" value="1"/>
</dbReference>
<reference evidence="6 7" key="1">
    <citation type="submission" date="2019-06" db="EMBL/GenBank/DDBJ databases">
        <title>New taxonomy in bacterial strain CC-CFT640, isolated from vineyard.</title>
        <authorList>
            <person name="Lin S.-Y."/>
            <person name="Tsai C.-F."/>
            <person name="Young C.-C."/>
        </authorList>
    </citation>
    <scope>NUCLEOTIDE SEQUENCE [LARGE SCALE GENOMIC DNA]</scope>
    <source>
        <strain evidence="6 7">CC-CFT640</strain>
    </source>
</reference>
<name>A0A5C8PMB5_9HYPH</name>
<evidence type="ECO:0000313" key="6">
    <source>
        <dbReference type="EMBL" id="TXL75161.1"/>
    </source>
</evidence>
<sequence length="266" mass="28185">MAAGETAAMKSQQRGIQSVEIGCALLLALARSRVAMPLRDLAKAADMTPSKAHPYLVSFAKLKLIAQDPATGQYDLGEAALQIGLAAFQRLSPLRAAQEELKTIEVGAHYSTAVSVWGSQGPTIVQFTEADYPLQVYIRCGTVLSLANTAAGQAFAAFMPRNVIASALKQERHRFAGRTEAISMAALDEITAEVRKLGIARSIGTVVPGVNSISAPVFNDRGEMVLAISLMRPGLPADADPQGATARAAKQCALRISRRLGFTPPE</sequence>
<dbReference type="InterPro" id="IPR014757">
    <property type="entry name" value="Tscrpt_reg_IclR_C"/>
</dbReference>
<dbReference type="GO" id="GO:0003677">
    <property type="term" value="F:DNA binding"/>
    <property type="evidence" value="ECO:0007669"/>
    <property type="project" value="UniProtKB-KW"/>
</dbReference>
<evidence type="ECO:0000256" key="2">
    <source>
        <dbReference type="ARBA" id="ARBA00023125"/>
    </source>
</evidence>
<feature type="domain" description="IclR-ED" evidence="5">
    <location>
        <begin position="79"/>
        <end position="262"/>
    </location>
</feature>
<protein>
    <submittedName>
        <fullName evidence="6">IclR family transcriptional regulator</fullName>
    </submittedName>
</protein>
<dbReference type="GO" id="GO:0045892">
    <property type="term" value="P:negative regulation of DNA-templated transcription"/>
    <property type="evidence" value="ECO:0007669"/>
    <property type="project" value="TreeGrafter"/>
</dbReference>
<dbReference type="InterPro" id="IPR036388">
    <property type="entry name" value="WH-like_DNA-bd_sf"/>
</dbReference>
<evidence type="ECO:0000256" key="1">
    <source>
        <dbReference type="ARBA" id="ARBA00023015"/>
    </source>
</evidence>
<keyword evidence="1" id="KW-0805">Transcription regulation</keyword>
<dbReference type="Pfam" id="PF09339">
    <property type="entry name" value="HTH_IclR"/>
    <property type="match status" value="1"/>
</dbReference>
<dbReference type="InterPro" id="IPR029016">
    <property type="entry name" value="GAF-like_dom_sf"/>
</dbReference>
<accession>A0A5C8PMB5</accession>
<evidence type="ECO:0000256" key="3">
    <source>
        <dbReference type="ARBA" id="ARBA00023163"/>
    </source>
</evidence>
<dbReference type="OrthoDB" id="6811967at2"/>
<dbReference type="Proteomes" id="UP000321638">
    <property type="component" value="Unassembled WGS sequence"/>
</dbReference>
<evidence type="ECO:0000259" key="4">
    <source>
        <dbReference type="PROSITE" id="PS51077"/>
    </source>
</evidence>
<dbReference type="InterPro" id="IPR050707">
    <property type="entry name" value="HTH_MetabolicPath_Reg"/>
</dbReference>
<dbReference type="PANTHER" id="PTHR30136">
    <property type="entry name" value="HELIX-TURN-HELIX TRANSCRIPTIONAL REGULATOR, ICLR FAMILY"/>
    <property type="match status" value="1"/>
</dbReference>
<dbReference type="SUPFAM" id="SSF55781">
    <property type="entry name" value="GAF domain-like"/>
    <property type="match status" value="1"/>
</dbReference>
<gene>
    <name evidence="6" type="ORF">FHP25_14865</name>
</gene>
<comment type="caution">
    <text evidence="6">The sequence shown here is derived from an EMBL/GenBank/DDBJ whole genome shotgun (WGS) entry which is preliminary data.</text>
</comment>
<dbReference type="SMART" id="SM00346">
    <property type="entry name" value="HTH_ICLR"/>
    <property type="match status" value="1"/>
</dbReference>
<keyword evidence="3" id="KW-0804">Transcription</keyword>
<proteinExistence type="predicted"/>
<evidence type="ECO:0000313" key="7">
    <source>
        <dbReference type="Proteomes" id="UP000321638"/>
    </source>
</evidence>
<dbReference type="Gene3D" id="3.30.450.40">
    <property type="match status" value="1"/>
</dbReference>
<dbReference type="PANTHER" id="PTHR30136:SF8">
    <property type="entry name" value="TRANSCRIPTIONAL REGULATORY PROTEIN"/>
    <property type="match status" value="1"/>
</dbReference>
<dbReference type="AlphaFoldDB" id="A0A5C8PMB5"/>
<keyword evidence="7" id="KW-1185">Reference proteome</keyword>
<dbReference type="InterPro" id="IPR005471">
    <property type="entry name" value="Tscrpt_reg_IclR_N"/>
</dbReference>
<dbReference type="InterPro" id="IPR036390">
    <property type="entry name" value="WH_DNA-bd_sf"/>
</dbReference>
<dbReference type="PROSITE" id="PS51078">
    <property type="entry name" value="ICLR_ED"/>
    <property type="match status" value="1"/>
</dbReference>
<organism evidence="6 7">
    <name type="scientific">Vineibacter terrae</name>
    <dbReference type="NCBI Taxonomy" id="2586908"/>
    <lineage>
        <taxon>Bacteria</taxon>
        <taxon>Pseudomonadati</taxon>
        <taxon>Pseudomonadota</taxon>
        <taxon>Alphaproteobacteria</taxon>
        <taxon>Hyphomicrobiales</taxon>
        <taxon>Vineibacter</taxon>
    </lineage>
</organism>
<dbReference type="SUPFAM" id="SSF46785">
    <property type="entry name" value="Winged helix' DNA-binding domain"/>
    <property type="match status" value="1"/>
</dbReference>
<keyword evidence="2" id="KW-0238">DNA-binding</keyword>
<dbReference type="Pfam" id="PF01614">
    <property type="entry name" value="IclR_C"/>
    <property type="match status" value="1"/>
</dbReference>
<dbReference type="EMBL" id="VDUZ01000015">
    <property type="protein sequence ID" value="TXL75161.1"/>
    <property type="molecule type" value="Genomic_DNA"/>
</dbReference>